<dbReference type="InParanoid" id="D8TA27"/>
<dbReference type="EMBL" id="GL377700">
    <property type="protein sequence ID" value="EFJ06498.1"/>
    <property type="molecule type" value="Genomic_DNA"/>
</dbReference>
<dbReference type="Proteomes" id="UP000001514">
    <property type="component" value="Unassembled WGS sequence"/>
</dbReference>
<sequence length="123" mass="13993">MTLCSVPVVFYSSAFHSGEELDSEEDQIWKKKALMKILKCMQWTKICGCEESLYASVLALRERCLDVYEALVENVKLLEITLYMHQLTGMPQVEYIENAAIPKDLSGGLIFTNALLKQLRAMI</sequence>
<dbReference type="HOGENOM" id="CLU_2019216_0_0_1"/>
<evidence type="ECO:0000313" key="2">
    <source>
        <dbReference type="Proteomes" id="UP000001514"/>
    </source>
</evidence>
<organism evidence="2">
    <name type="scientific">Selaginella moellendorffii</name>
    <name type="common">Spikemoss</name>
    <dbReference type="NCBI Taxonomy" id="88036"/>
    <lineage>
        <taxon>Eukaryota</taxon>
        <taxon>Viridiplantae</taxon>
        <taxon>Streptophyta</taxon>
        <taxon>Embryophyta</taxon>
        <taxon>Tracheophyta</taxon>
        <taxon>Lycopodiopsida</taxon>
        <taxon>Selaginellales</taxon>
        <taxon>Selaginellaceae</taxon>
        <taxon>Selaginella</taxon>
    </lineage>
</organism>
<dbReference type="KEGG" id="smo:SELMODRAFT_430652"/>
<evidence type="ECO:0000313" key="1">
    <source>
        <dbReference type="EMBL" id="EFJ06498.1"/>
    </source>
</evidence>
<protein>
    <submittedName>
        <fullName evidence="1">Uncharacterized protein</fullName>
    </submittedName>
</protein>
<proteinExistence type="predicted"/>
<gene>
    <name evidence="1" type="ORF">SELMODRAFT_430652</name>
</gene>
<accession>D8TA27</accession>
<keyword evidence="2" id="KW-1185">Reference proteome</keyword>
<reference evidence="1 2" key="1">
    <citation type="journal article" date="2011" name="Science">
        <title>The Selaginella genome identifies genetic changes associated with the evolution of vascular plants.</title>
        <authorList>
            <person name="Banks J.A."/>
            <person name="Nishiyama T."/>
            <person name="Hasebe M."/>
            <person name="Bowman J.L."/>
            <person name="Gribskov M."/>
            <person name="dePamphilis C."/>
            <person name="Albert V.A."/>
            <person name="Aono N."/>
            <person name="Aoyama T."/>
            <person name="Ambrose B.A."/>
            <person name="Ashton N.W."/>
            <person name="Axtell M.J."/>
            <person name="Barker E."/>
            <person name="Barker M.S."/>
            <person name="Bennetzen J.L."/>
            <person name="Bonawitz N.D."/>
            <person name="Chapple C."/>
            <person name="Cheng C."/>
            <person name="Correa L.G."/>
            <person name="Dacre M."/>
            <person name="DeBarry J."/>
            <person name="Dreyer I."/>
            <person name="Elias M."/>
            <person name="Engstrom E.M."/>
            <person name="Estelle M."/>
            <person name="Feng L."/>
            <person name="Finet C."/>
            <person name="Floyd S.K."/>
            <person name="Frommer W.B."/>
            <person name="Fujita T."/>
            <person name="Gramzow L."/>
            <person name="Gutensohn M."/>
            <person name="Harholt J."/>
            <person name="Hattori M."/>
            <person name="Heyl A."/>
            <person name="Hirai T."/>
            <person name="Hiwatashi Y."/>
            <person name="Ishikawa M."/>
            <person name="Iwata M."/>
            <person name="Karol K.G."/>
            <person name="Koehler B."/>
            <person name="Kolukisaoglu U."/>
            <person name="Kubo M."/>
            <person name="Kurata T."/>
            <person name="Lalonde S."/>
            <person name="Li K."/>
            <person name="Li Y."/>
            <person name="Litt A."/>
            <person name="Lyons E."/>
            <person name="Manning G."/>
            <person name="Maruyama T."/>
            <person name="Michael T.P."/>
            <person name="Mikami K."/>
            <person name="Miyazaki S."/>
            <person name="Morinaga S."/>
            <person name="Murata T."/>
            <person name="Mueller-Roeber B."/>
            <person name="Nelson D.R."/>
            <person name="Obara M."/>
            <person name="Oguri Y."/>
            <person name="Olmstead R.G."/>
            <person name="Onodera N."/>
            <person name="Petersen B.L."/>
            <person name="Pils B."/>
            <person name="Prigge M."/>
            <person name="Rensing S.A."/>
            <person name="Riano-Pachon D.M."/>
            <person name="Roberts A.W."/>
            <person name="Sato Y."/>
            <person name="Scheller H.V."/>
            <person name="Schulz B."/>
            <person name="Schulz C."/>
            <person name="Shakirov E.V."/>
            <person name="Shibagaki N."/>
            <person name="Shinohara N."/>
            <person name="Shippen D.E."/>
            <person name="Soerensen I."/>
            <person name="Sotooka R."/>
            <person name="Sugimoto N."/>
            <person name="Sugita M."/>
            <person name="Sumikawa N."/>
            <person name="Tanurdzic M."/>
            <person name="Theissen G."/>
            <person name="Ulvskov P."/>
            <person name="Wakazuki S."/>
            <person name="Weng J.K."/>
            <person name="Willats W.W."/>
            <person name="Wipf D."/>
            <person name="Wolf P.G."/>
            <person name="Yang L."/>
            <person name="Zimmer A.D."/>
            <person name="Zhu Q."/>
            <person name="Mitros T."/>
            <person name="Hellsten U."/>
            <person name="Loque D."/>
            <person name="Otillar R."/>
            <person name="Salamov A."/>
            <person name="Schmutz J."/>
            <person name="Shapiro H."/>
            <person name="Lindquist E."/>
            <person name="Lucas S."/>
            <person name="Rokhsar D."/>
            <person name="Grigoriev I.V."/>
        </authorList>
    </citation>
    <scope>NUCLEOTIDE SEQUENCE [LARGE SCALE GENOMIC DNA]</scope>
</reference>
<dbReference type="eggNOG" id="ENOG502R2JS">
    <property type="taxonomic scope" value="Eukaryota"/>
</dbReference>
<dbReference type="Gramene" id="EFJ06498">
    <property type="protein sequence ID" value="EFJ06498"/>
    <property type="gene ID" value="SELMODRAFT_430652"/>
</dbReference>
<dbReference type="AlphaFoldDB" id="D8TA27"/>
<name>D8TA27_SELML</name>